<evidence type="ECO:0000313" key="4">
    <source>
        <dbReference type="Proteomes" id="UP000621447"/>
    </source>
</evidence>
<dbReference type="Proteomes" id="UP000621447">
    <property type="component" value="Unassembled WGS sequence"/>
</dbReference>
<proteinExistence type="predicted"/>
<feature type="domain" description="EF-hand" evidence="2">
    <location>
        <begin position="118"/>
        <end position="153"/>
    </location>
</feature>
<dbReference type="PROSITE" id="PS00018">
    <property type="entry name" value="EF_HAND_1"/>
    <property type="match status" value="2"/>
</dbReference>
<gene>
    <name evidence="3" type="ORF">HRV97_06880</name>
</gene>
<sequence>MLPMIVAWALQAAASGDGGEVVVRAPLPATPQTPATMVVEPVAMMIAAFDADGDGLVDRAELSDGVRRSFEAVDTAKAGRLRYIVFADWSERWLGDRNALPSPFEVDRNQDDQVSLDELQDHFSRLFARYDRDGDRRISRTELLTYRTAPIDAKGPTAGRPPMKPAPKSEKKRRPE</sequence>
<dbReference type="PROSITE" id="PS50222">
    <property type="entry name" value="EF_HAND_2"/>
    <property type="match status" value="2"/>
</dbReference>
<dbReference type="SMART" id="SM00054">
    <property type="entry name" value="EFh"/>
    <property type="match status" value="2"/>
</dbReference>
<evidence type="ECO:0000259" key="2">
    <source>
        <dbReference type="PROSITE" id="PS50222"/>
    </source>
</evidence>
<dbReference type="Gene3D" id="1.10.238.10">
    <property type="entry name" value="EF-hand"/>
    <property type="match status" value="1"/>
</dbReference>
<evidence type="ECO:0000313" key="3">
    <source>
        <dbReference type="EMBL" id="NTS64882.1"/>
    </source>
</evidence>
<keyword evidence="4" id="KW-1185">Reference proteome</keyword>
<reference evidence="3 4" key="1">
    <citation type="submission" date="2020-06" db="EMBL/GenBank/DDBJ databases">
        <title>Sphingomonas hominis sp. nov., a member of the Sphingomonas, isolated from the hair of a 22-year-old girl.</title>
        <authorList>
            <person name="Zhang D.-F."/>
            <person name="Cui X.-W."/>
        </authorList>
    </citation>
    <scope>NUCLEOTIDE SEQUENCE [LARGE SCALE GENOMIC DNA]</scope>
    <source>
        <strain evidence="3 4">HHU CXW</strain>
    </source>
</reference>
<dbReference type="InterPro" id="IPR018247">
    <property type="entry name" value="EF_Hand_1_Ca_BS"/>
</dbReference>
<feature type="domain" description="EF-hand" evidence="2">
    <location>
        <begin position="37"/>
        <end position="72"/>
    </location>
</feature>
<dbReference type="Pfam" id="PF13202">
    <property type="entry name" value="EF-hand_5"/>
    <property type="match status" value="1"/>
</dbReference>
<dbReference type="InterPro" id="IPR002048">
    <property type="entry name" value="EF_hand_dom"/>
</dbReference>
<organism evidence="3 4">
    <name type="scientific">Sphingomonas hominis</name>
    <dbReference type="NCBI Taxonomy" id="2741495"/>
    <lineage>
        <taxon>Bacteria</taxon>
        <taxon>Pseudomonadati</taxon>
        <taxon>Pseudomonadota</taxon>
        <taxon>Alphaproteobacteria</taxon>
        <taxon>Sphingomonadales</taxon>
        <taxon>Sphingomonadaceae</taxon>
        <taxon>Sphingomonas</taxon>
    </lineage>
</organism>
<dbReference type="EMBL" id="JABULH010000002">
    <property type="protein sequence ID" value="NTS64882.1"/>
    <property type="molecule type" value="Genomic_DNA"/>
</dbReference>
<accession>A0ABX2JF62</accession>
<evidence type="ECO:0000256" key="1">
    <source>
        <dbReference type="SAM" id="MobiDB-lite"/>
    </source>
</evidence>
<dbReference type="RefSeq" id="WP_174193293.1">
    <property type="nucleotide sequence ID" value="NZ_JABULH010000002.1"/>
</dbReference>
<dbReference type="SUPFAM" id="SSF47473">
    <property type="entry name" value="EF-hand"/>
    <property type="match status" value="1"/>
</dbReference>
<protein>
    <submittedName>
        <fullName evidence="3">EF-hand domain-containing protein</fullName>
    </submittedName>
</protein>
<dbReference type="InterPro" id="IPR011992">
    <property type="entry name" value="EF-hand-dom_pair"/>
</dbReference>
<feature type="region of interest" description="Disordered" evidence="1">
    <location>
        <begin position="148"/>
        <end position="176"/>
    </location>
</feature>
<name>A0ABX2JF62_9SPHN</name>
<comment type="caution">
    <text evidence="3">The sequence shown here is derived from an EMBL/GenBank/DDBJ whole genome shotgun (WGS) entry which is preliminary data.</text>
</comment>